<proteinExistence type="predicted"/>
<evidence type="ECO:0000313" key="11">
    <source>
        <dbReference type="Xenbase" id="XB-GENE-29081691"/>
    </source>
</evidence>
<keyword evidence="8" id="KW-1185">Reference proteome</keyword>
<dbReference type="AGR" id="Xenbase:XB-GENE-29081691"/>
<dbReference type="PROSITE" id="PS50950">
    <property type="entry name" value="ZF_THAP"/>
    <property type="match status" value="1"/>
</dbReference>
<evidence type="ECO:0000256" key="5">
    <source>
        <dbReference type="PROSITE-ProRule" id="PRU00309"/>
    </source>
</evidence>
<dbReference type="RefSeq" id="XP_004919757.2">
    <property type="nucleotide sequence ID" value="XM_004919700.4"/>
</dbReference>
<reference evidence="9 10" key="3">
    <citation type="submission" date="2025-04" db="UniProtKB">
        <authorList>
            <consortium name="RefSeq"/>
        </authorList>
    </citation>
    <scope>IDENTIFICATION</scope>
    <source>
        <strain evidence="9 10">Nigerian</strain>
        <tissue evidence="9 10">Liver and blood</tissue>
    </source>
</reference>
<reference evidence="7" key="1">
    <citation type="journal article" date="2010" name="Science">
        <title>The genome of the Western clawed frog Xenopus tropicalis.</title>
        <authorList>
            <person name="Hellsten U."/>
            <person name="Harland R.M."/>
            <person name="Gilchrist M.J."/>
            <person name="Hendrix D."/>
            <person name="Jurka J."/>
            <person name="Kapitonov V."/>
            <person name="Ovcharenko I."/>
            <person name="Putnam N.H."/>
            <person name="Shu S."/>
            <person name="Taher L."/>
            <person name="Blitz I.L."/>
            <person name="Blumberg B."/>
            <person name="Dichmann D.S."/>
            <person name="Dubchak I."/>
            <person name="Amaya E."/>
            <person name="Detter J.C."/>
            <person name="Fletcher R."/>
            <person name="Gerhard D.S."/>
            <person name="Goodstein D."/>
            <person name="Graves T."/>
            <person name="Grigoriev I.V."/>
            <person name="Grimwood J."/>
            <person name="Kawashima T."/>
            <person name="Lindquist E."/>
            <person name="Lucas S.M."/>
            <person name="Mead P.E."/>
            <person name="Mitros T."/>
            <person name="Ogino H."/>
            <person name="Ohta Y."/>
            <person name="Poliakov A.V."/>
            <person name="Pollet N."/>
            <person name="Robert J."/>
            <person name="Salamov A."/>
            <person name="Sater A.K."/>
            <person name="Schmutz J."/>
            <person name="Terry A."/>
            <person name="Vize P.D."/>
            <person name="Warren W.C."/>
            <person name="Wells D."/>
            <person name="Wills A."/>
            <person name="Wilson R.K."/>
            <person name="Zimmerman L.B."/>
            <person name="Zorn A.M."/>
            <person name="Grainger R."/>
            <person name="Grammer T."/>
            <person name="Khokha M.K."/>
            <person name="Richardson P.M."/>
            <person name="Rokhsar D.S."/>
        </authorList>
    </citation>
    <scope>NUCLEOTIDE SEQUENCE [LARGE SCALE GENOMIC DNA]</scope>
    <source>
        <strain evidence="7">Nigerian</strain>
    </source>
</reference>
<dbReference type="KEGG" id="xtr:100493420"/>
<evidence type="ECO:0000313" key="9">
    <source>
        <dbReference type="RefSeq" id="XP_004919757.2"/>
    </source>
</evidence>
<dbReference type="Xenbase" id="XB-GENE-29081691">
    <property type="gene designation" value="LOC100493420"/>
</dbReference>
<evidence type="ECO:0000256" key="4">
    <source>
        <dbReference type="ARBA" id="ARBA00023125"/>
    </source>
</evidence>
<evidence type="ECO:0000313" key="10">
    <source>
        <dbReference type="RefSeq" id="XP_012809791.2"/>
    </source>
</evidence>
<evidence type="ECO:0000256" key="1">
    <source>
        <dbReference type="ARBA" id="ARBA00022723"/>
    </source>
</evidence>
<feature type="domain" description="THAP-type" evidence="6">
    <location>
        <begin position="1"/>
        <end position="94"/>
    </location>
</feature>
<gene>
    <name evidence="7 9 10 11" type="primary">LOC100493420</name>
</gene>
<accession>A0A6I8S2I0</accession>
<dbReference type="Proteomes" id="UP000008143">
    <property type="component" value="Chromosome 4"/>
</dbReference>
<dbReference type="SUPFAM" id="SSF57716">
    <property type="entry name" value="Glucocorticoid receptor-like (DNA-binding domain)"/>
    <property type="match status" value="1"/>
</dbReference>
<dbReference type="SMART" id="SM00980">
    <property type="entry name" value="THAP"/>
    <property type="match status" value="1"/>
</dbReference>
<dbReference type="PANTHER" id="PTHR28624:SF1">
    <property type="entry name" value="MITOCHONDRIAL POTASSIUM CHANNEL"/>
    <property type="match status" value="1"/>
</dbReference>
<dbReference type="AlphaFoldDB" id="A0A6I8S2I0"/>
<reference evidence="7" key="2">
    <citation type="submission" date="2020-05" db="UniProtKB">
        <authorList>
            <consortium name="Ensembl"/>
        </authorList>
    </citation>
    <scope>IDENTIFICATION</scope>
</reference>
<evidence type="ECO:0000313" key="7">
    <source>
        <dbReference type="Ensembl" id="ENSXETP00000092098"/>
    </source>
</evidence>
<name>A0A6I8S2I0_XENTR</name>
<evidence type="ECO:0000256" key="2">
    <source>
        <dbReference type="ARBA" id="ARBA00022771"/>
    </source>
</evidence>
<protein>
    <submittedName>
        <fullName evidence="7">Uncharacterized LOC100493420</fullName>
    </submittedName>
    <submittedName>
        <fullName evidence="9 10">Uncharacterized protein LOC100493420 isoform X1</fullName>
    </submittedName>
</protein>
<organism evidence="7">
    <name type="scientific">Xenopus tropicalis</name>
    <name type="common">Western clawed frog</name>
    <name type="synonym">Silurana tropicalis</name>
    <dbReference type="NCBI Taxonomy" id="8364"/>
    <lineage>
        <taxon>Eukaryota</taxon>
        <taxon>Metazoa</taxon>
        <taxon>Chordata</taxon>
        <taxon>Craniata</taxon>
        <taxon>Vertebrata</taxon>
        <taxon>Euteleostomi</taxon>
        <taxon>Amphibia</taxon>
        <taxon>Batrachia</taxon>
        <taxon>Anura</taxon>
        <taxon>Pipoidea</taxon>
        <taxon>Pipidae</taxon>
        <taxon>Xenopodinae</taxon>
        <taxon>Xenopus</taxon>
        <taxon>Silurana</taxon>
    </lineage>
</organism>
<dbReference type="GO" id="GO:0003677">
    <property type="term" value="F:DNA binding"/>
    <property type="evidence" value="ECO:0007669"/>
    <property type="project" value="UniProtKB-UniRule"/>
</dbReference>
<dbReference type="Bgee" id="ENSXETG00000039364">
    <property type="expression patterns" value="Expressed in testis and 6 other cell types or tissues"/>
</dbReference>
<dbReference type="PANTHER" id="PTHR28624">
    <property type="entry name" value="COILED-COIL DOMAIN-CONTAINING PROTEIN 51"/>
    <property type="match status" value="1"/>
</dbReference>
<dbReference type="GeneID" id="100493420"/>
<evidence type="ECO:0000313" key="8">
    <source>
        <dbReference type="Proteomes" id="UP000008143"/>
    </source>
</evidence>
<keyword evidence="4 5" id="KW-0238">DNA-binding</keyword>
<keyword evidence="3" id="KW-0862">Zinc</keyword>
<dbReference type="GeneTree" id="ENSGT00940000164945"/>
<dbReference type="OMA" id="FRMMNIL"/>
<sequence>MPNCIVKGCPHRTGQKLKHPDVTLHAFRHNLHQIKKWLMQTGQYGHDLDLVADKILRGTKNSNFRMCSTHFSEHFYTYKGSKRILKPNAVPTIFLTSPVPSIIRAQSCGSSDPAAKRVRVDDPSTFTVVRVVSRLITIGTQTNDRKSRTDAGTLTTKMSVNQDIATQTEPPCKMEIGIQTGDDSIEAEPWKVEKDHSYPVCFVDPYKSVDPLENISSVSESKKSLSSKEYLPTVHTLEGESSPSLTNSPEGISTDQNILNLTTESLKQSAIHKHCGYVRHRKFIIFEENLDSLLYLIKCQHQQTQPCQAPIIDIQKSIDGSMVQVKLVCLDGHDSLIWNSQPLSGDIPVGNVLLANCVLLCGSSFQKVKTMLNLLGIPSFSLSTYYKYQMSYLFPAIDLRWRQEQEYNKKELSGKSVAVAGDCQFDTPGQAAKYCTYTMMDVVSKKILSFTIDQLGRGKTSAEVEKATFETCLDNLLDEHVDVKIIATGHHDDIGKLMETKYCRIDHQLDVWSLCKSLAKKLIVASKKRHCRDIYKWISAITNHLWWCAQTCNQDVDVLLDKWKSVMFHLSNKHSFHSLENYKKCQHKRIPAVKARRFAWITSEHPAYAPLSKIINDKALLRDISKIEKFCHTRDLESFRSNVLKYKSKRLSLNMDSMYADTILAALSQNRNVSREEAKLNCPQNSPLPFGEKHYKVSFCKQNNRVEDDVVDDHLLDIMSNSLKILNGELVNQWSSRSRILR</sequence>
<dbReference type="Ensembl" id="ENSXETT00000075564">
    <property type="protein sequence ID" value="ENSXETP00000092098"/>
    <property type="gene ID" value="ENSXETG00000039364"/>
</dbReference>
<evidence type="ECO:0000259" key="6">
    <source>
        <dbReference type="PROSITE" id="PS50950"/>
    </source>
</evidence>
<dbReference type="Pfam" id="PF05485">
    <property type="entry name" value="THAP"/>
    <property type="match status" value="1"/>
</dbReference>
<dbReference type="GO" id="GO:0008270">
    <property type="term" value="F:zinc ion binding"/>
    <property type="evidence" value="ECO:0007669"/>
    <property type="project" value="UniProtKB-KW"/>
</dbReference>
<keyword evidence="1" id="KW-0479">Metal-binding</keyword>
<evidence type="ECO:0000256" key="3">
    <source>
        <dbReference type="ARBA" id="ARBA00022833"/>
    </source>
</evidence>
<keyword evidence="2 5" id="KW-0863">Zinc-finger</keyword>
<dbReference type="InterPro" id="IPR037660">
    <property type="entry name" value="CCDC51"/>
</dbReference>
<dbReference type="RefSeq" id="XP_012809791.2">
    <property type="nucleotide sequence ID" value="XM_012954337.3"/>
</dbReference>
<dbReference type="InterPro" id="IPR006612">
    <property type="entry name" value="THAP_Znf"/>
</dbReference>
<dbReference type="OrthoDB" id="9880673at2759"/>